<keyword evidence="1" id="KW-0175">Coiled coil</keyword>
<evidence type="ECO:0008006" key="4">
    <source>
        <dbReference type="Google" id="ProtNLM"/>
    </source>
</evidence>
<name>A0ABN9RRN8_9DINO</name>
<comment type="caution">
    <text evidence="2">The sequence shown here is derived from an EMBL/GenBank/DDBJ whole genome shotgun (WGS) entry which is preliminary data.</text>
</comment>
<evidence type="ECO:0000313" key="2">
    <source>
        <dbReference type="EMBL" id="CAK0820919.1"/>
    </source>
</evidence>
<accession>A0ABN9RRN8</accession>
<gene>
    <name evidence="2" type="ORF">PCOR1329_LOCUS22399</name>
</gene>
<protein>
    <recommendedName>
        <fullName evidence="4">t-SNARE coiled-coil homology domain-containing protein</fullName>
    </recommendedName>
</protein>
<organism evidence="2 3">
    <name type="scientific">Prorocentrum cordatum</name>
    <dbReference type="NCBI Taxonomy" id="2364126"/>
    <lineage>
        <taxon>Eukaryota</taxon>
        <taxon>Sar</taxon>
        <taxon>Alveolata</taxon>
        <taxon>Dinophyceae</taxon>
        <taxon>Prorocentrales</taxon>
        <taxon>Prorocentraceae</taxon>
        <taxon>Prorocentrum</taxon>
    </lineage>
</organism>
<evidence type="ECO:0000256" key="1">
    <source>
        <dbReference type="SAM" id="Coils"/>
    </source>
</evidence>
<feature type="coiled-coil region" evidence="1">
    <location>
        <begin position="214"/>
        <end position="241"/>
    </location>
</feature>
<dbReference type="EMBL" id="CAUYUJ010007480">
    <property type="protein sequence ID" value="CAK0820919.1"/>
    <property type="molecule type" value="Genomic_DNA"/>
</dbReference>
<dbReference type="Proteomes" id="UP001189429">
    <property type="component" value="Unassembled WGS sequence"/>
</dbReference>
<sequence length="277" mass="31334">MSTQLHGMSELIRRLEAIAEACGEKTQKDAAHEKDEFLRVKRRVYTLLESSRGDIHDREALLKKRGNCFETIQKGHAIRQSLDELRQSMPRLQELHKKAQGKRSAGRKQEELQARYKDIRISNRHVDEVHDLFLRSGAEGAGAGSEPAAQLLGLRSAAYAPASGENSKRGLTDEERSALEHMKRRDEELDKEVAELGLVVERLDPLARQIGISADHMRQRAENMNEDVAQAEKDMQLLNKKITEVMRYEKNTNCCCQMVLGIALLCCVGFVFNQIGI</sequence>
<proteinExistence type="predicted"/>
<keyword evidence="3" id="KW-1185">Reference proteome</keyword>
<reference evidence="2" key="1">
    <citation type="submission" date="2023-10" db="EMBL/GenBank/DDBJ databases">
        <authorList>
            <person name="Chen Y."/>
            <person name="Shah S."/>
            <person name="Dougan E. K."/>
            <person name="Thang M."/>
            <person name="Chan C."/>
        </authorList>
    </citation>
    <scope>NUCLEOTIDE SEQUENCE [LARGE SCALE GENOMIC DNA]</scope>
</reference>
<evidence type="ECO:0000313" key="3">
    <source>
        <dbReference type="Proteomes" id="UP001189429"/>
    </source>
</evidence>